<sequence>MYPSLHSLPFSWGSRKLRYTSFLFLLILFTTTALLAQAPAKQWDKTFGGSANDEAKTVLQCSDGGFLFAGFSLSGISGDKTEVYRGDKDGWLVKTDANGNKLWDKTLGSNGEDTFTSVIQTSDGGFLVAGSTSSDALGDVSAPNKGAGSDYWVVKISGTGVKQWDKRYGGNQSDYITSAKQTSDGGYILSGFSNSGQSGDKSEPSRGKADFWIVKITSTGVKQWDKTFGGNGEEQASSIIQSSFGGYAVAGWSESGISGEKSEASRGLRDYWLVKLSDSGAKEWDKTFGGSGNDESSQLIETLYGYMLSGTSTSGISVDRSEPNRGAQDFWIVKTNIYGDKWWDKTYGGSGSDGNSSMVEFYDGYLFIGYSNSGISGDKTESSRGLNDFWVVKSDFDGNKLWDKTFGGTNDDYAYSSIQAQDAGLILAGMSKSGISGDKTTANKGSADYWVVKLNPVLPKAPALTAQAVSRTAVDIKAYGSTNYDCFYEEYLPKYIIEKSSNANGPFSVKDTLSTTCYESTTLYGDNYLLPNTTYYYRVKALVGRTASPYSSTVSTKTMSDVTSPVNAMAEWNKRFGGTQDETMQTALRTSDGGYLLAGSSRSGLDADRSETSRGGLDFWIVKLAANGIKQWDKRYGGTSYDGLHTAIQTSDGGFILGGTSSSIVGGDKSEGNKGAGDYWIVKISSSGVKEWDKTFGGSALDELRSVIQTSDGGYLLGAILHRVLAETKQRAAGEDQIFGW</sequence>
<dbReference type="Gene3D" id="2.60.40.10">
    <property type="entry name" value="Immunoglobulins"/>
    <property type="match status" value="1"/>
</dbReference>
<protein>
    <submittedName>
        <fullName evidence="1">Fibronectin type III domain-containing protein</fullName>
    </submittedName>
</protein>
<accession>A0A6C0GPP9</accession>
<dbReference type="CDD" id="cd00063">
    <property type="entry name" value="FN3"/>
    <property type="match status" value="1"/>
</dbReference>
<dbReference type="InterPro" id="IPR003961">
    <property type="entry name" value="FN3_dom"/>
</dbReference>
<dbReference type="KEGG" id="rhoz:GXP67_27075"/>
<dbReference type="Proteomes" id="UP000480178">
    <property type="component" value="Chromosome"/>
</dbReference>
<keyword evidence="2" id="KW-1185">Reference proteome</keyword>
<dbReference type="PANTHER" id="PTHR42754:SF1">
    <property type="entry name" value="LIPOPROTEIN"/>
    <property type="match status" value="1"/>
</dbReference>
<proteinExistence type="predicted"/>
<dbReference type="InterPro" id="IPR036116">
    <property type="entry name" value="FN3_sf"/>
</dbReference>
<evidence type="ECO:0000313" key="2">
    <source>
        <dbReference type="Proteomes" id="UP000480178"/>
    </source>
</evidence>
<dbReference type="InterPro" id="IPR013783">
    <property type="entry name" value="Ig-like_fold"/>
</dbReference>
<dbReference type="PANTHER" id="PTHR42754">
    <property type="entry name" value="ENDOGLUCANASE"/>
    <property type="match status" value="1"/>
</dbReference>
<evidence type="ECO:0000313" key="1">
    <source>
        <dbReference type="EMBL" id="QHT70045.1"/>
    </source>
</evidence>
<reference evidence="1 2" key="1">
    <citation type="submission" date="2020-01" db="EMBL/GenBank/DDBJ databases">
        <authorList>
            <person name="Kim M.K."/>
        </authorList>
    </citation>
    <scope>NUCLEOTIDE SEQUENCE [LARGE SCALE GENOMIC DNA]</scope>
    <source>
        <strain evidence="1 2">172606-1</strain>
    </source>
</reference>
<organism evidence="1 2">
    <name type="scientific">Rhodocytophaga rosea</name>
    <dbReference type="NCBI Taxonomy" id="2704465"/>
    <lineage>
        <taxon>Bacteria</taxon>
        <taxon>Pseudomonadati</taxon>
        <taxon>Bacteroidota</taxon>
        <taxon>Cytophagia</taxon>
        <taxon>Cytophagales</taxon>
        <taxon>Rhodocytophagaceae</taxon>
        <taxon>Rhodocytophaga</taxon>
    </lineage>
</organism>
<dbReference type="AlphaFoldDB" id="A0A6C0GPP9"/>
<gene>
    <name evidence="1" type="ORF">GXP67_27075</name>
</gene>
<dbReference type="SUPFAM" id="SSF49265">
    <property type="entry name" value="Fibronectin type III"/>
    <property type="match status" value="1"/>
</dbReference>
<name>A0A6C0GPP9_9BACT</name>
<dbReference type="EMBL" id="CP048222">
    <property type="protein sequence ID" value="QHT70045.1"/>
    <property type="molecule type" value="Genomic_DNA"/>
</dbReference>
<dbReference type="RefSeq" id="WP_162446028.1">
    <property type="nucleotide sequence ID" value="NZ_CP048222.1"/>
</dbReference>